<dbReference type="Pfam" id="PF19842">
    <property type="entry name" value="YqeC"/>
    <property type="match status" value="1"/>
</dbReference>
<dbReference type="InterPro" id="IPR017587">
    <property type="entry name" value="YqeC"/>
</dbReference>
<accession>A0A1M6NZV9</accession>
<dbReference type="NCBIfam" id="TIGR03172">
    <property type="entry name" value="selenium cofactor biosynthesis protein YqeC"/>
    <property type="match status" value="1"/>
</dbReference>
<keyword evidence="2" id="KW-1185">Reference proteome</keyword>
<dbReference type="AlphaFoldDB" id="A0A1M6NZV9"/>
<name>A0A1M6NZV9_9FIRM</name>
<dbReference type="Proteomes" id="UP000183997">
    <property type="component" value="Unassembled WGS sequence"/>
</dbReference>
<evidence type="ECO:0000313" key="1">
    <source>
        <dbReference type="EMBL" id="SHK01255.1"/>
    </source>
</evidence>
<sequence>MNTPLIWKEILQELPSPAVVTLIGGGGKTGLLYYLVNHLNSLGIRAVAATTTKLSALRRDSRFIEIHSITEGCELLRNRIEEQAAVTLVYGKDHNNPEKMMGIPREWVDQLAQQFPQSIFLVEGDGSAGRSLKGHLSHEPVIPASTRLVIPVIGIDILGAPLNSHFVHRPERVTQMTGAPAETVITTEMVLQLLFHSEGYLSQCPPNSQVLPFINKVEDSLGFRQAQQLAEGILSRQHAQIQNVVVGSLARQEFFRVMDTRRIL</sequence>
<dbReference type="STRING" id="1121421.SAMN02745123_00372"/>
<dbReference type="RefSeq" id="WP_175548951.1">
    <property type="nucleotide sequence ID" value="NZ_FRAR01000005.1"/>
</dbReference>
<reference evidence="2" key="1">
    <citation type="submission" date="2016-11" db="EMBL/GenBank/DDBJ databases">
        <authorList>
            <person name="Varghese N."/>
            <person name="Submissions S."/>
        </authorList>
    </citation>
    <scope>NUCLEOTIDE SEQUENCE [LARGE SCALE GENOMIC DNA]</scope>
    <source>
        <strain evidence="2">DSM 10349</strain>
    </source>
</reference>
<gene>
    <name evidence="1" type="ORF">SAMN02745123_00372</name>
</gene>
<organism evidence="1 2">
    <name type="scientific">Desulforamulus aeronauticus DSM 10349</name>
    <dbReference type="NCBI Taxonomy" id="1121421"/>
    <lineage>
        <taxon>Bacteria</taxon>
        <taxon>Bacillati</taxon>
        <taxon>Bacillota</taxon>
        <taxon>Clostridia</taxon>
        <taxon>Eubacteriales</taxon>
        <taxon>Peptococcaceae</taxon>
        <taxon>Desulforamulus</taxon>
    </lineage>
</organism>
<evidence type="ECO:0000313" key="2">
    <source>
        <dbReference type="Proteomes" id="UP000183997"/>
    </source>
</evidence>
<protein>
    <submittedName>
        <fullName evidence="1">Probable selenium-dependent hydroxylase accessory protein YqeC</fullName>
    </submittedName>
</protein>
<proteinExistence type="predicted"/>
<dbReference type="EMBL" id="FRAR01000005">
    <property type="protein sequence ID" value="SHK01255.1"/>
    <property type="molecule type" value="Genomic_DNA"/>
</dbReference>